<dbReference type="Proteomes" id="UP001732700">
    <property type="component" value="Chromosome 2A"/>
</dbReference>
<organism evidence="1 2">
    <name type="scientific">Avena sativa</name>
    <name type="common">Oat</name>
    <dbReference type="NCBI Taxonomy" id="4498"/>
    <lineage>
        <taxon>Eukaryota</taxon>
        <taxon>Viridiplantae</taxon>
        <taxon>Streptophyta</taxon>
        <taxon>Embryophyta</taxon>
        <taxon>Tracheophyta</taxon>
        <taxon>Spermatophyta</taxon>
        <taxon>Magnoliopsida</taxon>
        <taxon>Liliopsida</taxon>
        <taxon>Poales</taxon>
        <taxon>Poaceae</taxon>
        <taxon>BOP clade</taxon>
        <taxon>Pooideae</taxon>
        <taxon>Poodae</taxon>
        <taxon>Poeae</taxon>
        <taxon>Poeae Chloroplast Group 1 (Aveneae type)</taxon>
        <taxon>Aveninae</taxon>
        <taxon>Avena</taxon>
    </lineage>
</organism>
<name>A0ACD5U9S6_AVESA</name>
<dbReference type="EnsemblPlants" id="AVESA.00010b.r2.2AG0216900.1">
    <property type="protein sequence ID" value="AVESA.00010b.r2.2AG0216900.1.CDS.1"/>
    <property type="gene ID" value="AVESA.00010b.r2.2AG0216900"/>
</dbReference>
<sequence>MMEREEEETFVDDEEESSQCSSGCQSGWTLYLEHSGSGQQQCCTPPCHPGDVRRQVSLHAEYNSDEEDSMVSDASSGPPHHLRDDDEEEPLQVRVRGQINKLRRPSFGGDGGQCCDSGIGGGRRSGSVSGSRSFISTRSRSSSEGKSRKKRRRAVVVQRKDGAGMNRYGVVDDEDLDDTASSSAVVAPADLVAAMHLQQPSYAFMAEHCPSLDQWPAA</sequence>
<protein>
    <submittedName>
        <fullName evidence="1">Uncharacterized protein</fullName>
    </submittedName>
</protein>
<accession>A0ACD5U9S6</accession>
<evidence type="ECO:0000313" key="2">
    <source>
        <dbReference type="Proteomes" id="UP001732700"/>
    </source>
</evidence>
<evidence type="ECO:0000313" key="1">
    <source>
        <dbReference type="EnsemblPlants" id="AVESA.00010b.r2.2AG0216900.1.CDS.1"/>
    </source>
</evidence>
<reference evidence="1" key="1">
    <citation type="submission" date="2021-05" db="EMBL/GenBank/DDBJ databases">
        <authorList>
            <person name="Scholz U."/>
            <person name="Mascher M."/>
            <person name="Fiebig A."/>
        </authorList>
    </citation>
    <scope>NUCLEOTIDE SEQUENCE [LARGE SCALE GENOMIC DNA]</scope>
</reference>
<proteinExistence type="predicted"/>
<keyword evidence="2" id="KW-1185">Reference proteome</keyword>
<reference evidence="1" key="2">
    <citation type="submission" date="2025-09" db="UniProtKB">
        <authorList>
            <consortium name="EnsemblPlants"/>
        </authorList>
    </citation>
    <scope>IDENTIFICATION</scope>
</reference>